<evidence type="ECO:0000313" key="2">
    <source>
        <dbReference type="Proteomes" id="UP001498398"/>
    </source>
</evidence>
<protein>
    <submittedName>
        <fullName evidence="1">Uncharacterized protein</fullName>
    </submittedName>
</protein>
<evidence type="ECO:0000313" key="1">
    <source>
        <dbReference type="EMBL" id="KAK7465562.1"/>
    </source>
</evidence>
<dbReference type="InterPro" id="IPR029063">
    <property type="entry name" value="SAM-dependent_MTases_sf"/>
</dbReference>
<dbReference type="PANTHER" id="PTHR14614">
    <property type="entry name" value="HEPATOCELLULAR CARCINOMA-ASSOCIATED ANTIGEN"/>
    <property type="match status" value="1"/>
</dbReference>
<comment type="caution">
    <text evidence="1">The sequence shown here is derived from an EMBL/GenBank/DDBJ whole genome shotgun (WGS) entry which is preliminary data.</text>
</comment>
<dbReference type="Proteomes" id="UP001498398">
    <property type="component" value="Unassembled WGS sequence"/>
</dbReference>
<organism evidence="1 2">
    <name type="scientific">Marasmiellus scandens</name>
    <dbReference type="NCBI Taxonomy" id="2682957"/>
    <lineage>
        <taxon>Eukaryota</taxon>
        <taxon>Fungi</taxon>
        <taxon>Dikarya</taxon>
        <taxon>Basidiomycota</taxon>
        <taxon>Agaricomycotina</taxon>
        <taxon>Agaricomycetes</taxon>
        <taxon>Agaricomycetidae</taxon>
        <taxon>Agaricales</taxon>
        <taxon>Marasmiineae</taxon>
        <taxon>Omphalotaceae</taxon>
        <taxon>Marasmiellus</taxon>
    </lineage>
</organism>
<dbReference type="Pfam" id="PF10294">
    <property type="entry name" value="Methyltransf_16"/>
    <property type="match status" value="1"/>
</dbReference>
<gene>
    <name evidence="1" type="ORF">VKT23_005536</name>
</gene>
<keyword evidence="2" id="KW-1185">Reference proteome</keyword>
<reference evidence="1 2" key="1">
    <citation type="submission" date="2024-01" db="EMBL/GenBank/DDBJ databases">
        <title>A draft genome for the cacao thread blight pathogen Marasmiellus scandens.</title>
        <authorList>
            <person name="Baruah I.K."/>
            <person name="Leung J."/>
            <person name="Bukari Y."/>
            <person name="Amoako-Attah I."/>
            <person name="Meinhardt L.W."/>
            <person name="Bailey B.A."/>
            <person name="Cohen S.P."/>
        </authorList>
    </citation>
    <scope>NUCLEOTIDE SEQUENCE [LARGE SCALE GENOMIC DNA]</scope>
    <source>
        <strain evidence="1 2">GH-19</strain>
    </source>
</reference>
<name>A0ABR1JT99_9AGAR</name>
<dbReference type="SUPFAM" id="SSF53335">
    <property type="entry name" value="S-adenosyl-L-methionine-dependent methyltransferases"/>
    <property type="match status" value="1"/>
</dbReference>
<accession>A0ABR1JT99</accession>
<sequence>MHKDLFLLLRQYAALASPRSINFPNHFPLSVITEFIVEHIITNPHFHQYPPAKQFQQQWWKRMISLLEEHITDQEDEIDPRIFDHYLSLLPSSGPPSGSIQPEMRNQICARGIPVREPPSRSFVTHFWRSASDSVEEIDLKEYQTTTLHESRTLIESGTTGLRTWPASHTMGQYLIDHPELVQNARILELGSGIGFLGIIAATLQQLSSKEKNENQCIWLTDVNEDVLSQCHHNVQLPCNLSSIHSAIHYRALDWYDALGPNTSSLERLLRDEVDPDLILGADIVFDPSLVPPLAALINLALQSGSKDRRRRALIALTIRNRETFDLFLRAVKEHGLDVKDVEFRKENSMFVDSMQGSEESRNDVRILRIESTSC</sequence>
<dbReference type="PANTHER" id="PTHR14614:SF130">
    <property type="entry name" value="PROTEIN-LYSINE N-METHYLTRANSFERASE EEF2KMT"/>
    <property type="match status" value="1"/>
</dbReference>
<proteinExistence type="predicted"/>
<dbReference type="EMBL" id="JBANRG010000006">
    <property type="protein sequence ID" value="KAK7465562.1"/>
    <property type="molecule type" value="Genomic_DNA"/>
</dbReference>
<dbReference type="InterPro" id="IPR019410">
    <property type="entry name" value="Methyltransf_16"/>
</dbReference>
<dbReference type="Gene3D" id="3.40.50.150">
    <property type="entry name" value="Vaccinia Virus protein VP39"/>
    <property type="match status" value="1"/>
</dbReference>